<protein>
    <recommendedName>
        <fullName evidence="9">MYND-type domain-containing protein</fullName>
    </recommendedName>
</protein>
<dbReference type="Proteomes" id="UP000812966">
    <property type="component" value="Unassembled WGS sequence"/>
</dbReference>
<keyword evidence="6" id="KW-0862">Zinc</keyword>
<dbReference type="SUPFAM" id="SSF144232">
    <property type="entry name" value="HIT/MYND zinc finger-like"/>
    <property type="match status" value="1"/>
</dbReference>
<accession>A0A8K0JHF4</accession>
<comment type="subcellular location">
    <subcellularLocation>
        <location evidence="1">Cytoplasm</location>
    </subcellularLocation>
</comment>
<dbReference type="PROSITE" id="PS50865">
    <property type="entry name" value="ZF_MYND_2"/>
    <property type="match status" value="1"/>
</dbReference>
<evidence type="ECO:0000256" key="3">
    <source>
        <dbReference type="ARBA" id="ARBA00022490"/>
    </source>
</evidence>
<evidence type="ECO:0000256" key="5">
    <source>
        <dbReference type="ARBA" id="ARBA00022771"/>
    </source>
</evidence>
<dbReference type="Gene3D" id="6.10.140.2220">
    <property type="match status" value="1"/>
</dbReference>
<evidence type="ECO:0000256" key="6">
    <source>
        <dbReference type="ARBA" id="ARBA00022833"/>
    </source>
</evidence>
<organism evidence="10 11">
    <name type="scientific">Filobasidium floriforme</name>
    <dbReference type="NCBI Taxonomy" id="5210"/>
    <lineage>
        <taxon>Eukaryota</taxon>
        <taxon>Fungi</taxon>
        <taxon>Dikarya</taxon>
        <taxon>Basidiomycota</taxon>
        <taxon>Agaricomycotina</taxon>
        <taxon>Tremellomycetes</taxon>
        <taxon>Filobasidiales</taxon>
        <taxon>Filobasidiaceae</taxon>
        <taxon>Filobasidium</taxon>
    </lineage>
</organism>
<feature type="domain" description="MYND-type" evidence="9">
    <location>
        <begin position="689"/>
        <end position="730"/>
    </location>
</feature>
<dbReference type="Pfam" id="PF01753">
    <property type="entry name" value="zf-MYND"/>
    <property type="match status" value="1"/>
</dbReference>
<keyword evidence="4" id="KW-0479">Metal-binding</keyword>
<evidence type="ECO:0000259" key="9">
    <source>
        <dbReference type="PROSITE" id="PS50865"/>
    </source>
</evidence>
<dbReference type="InterPro" id="IPR051664">
    <property type="entry name" value="MYND-type_zinc_finger"/>
</dbReference>
<evidence type="ECO:0000256" key="8">
    <source>
        <dbReference type="SAM" id="MobiDB-lite"/>
    </source>
</evidence>
<dbReference type="EMBL" id="JABELV010000123">
    <property type="protein sequence ID" value="KAG7530266.1"/>
    <property type="molecule type" value="Genomic_DNA"/>
</dbReference>
<proteinExistence type="inferred from homology"/>
<dbReference type="AlphaFoldDB" id="A0A8K0JHF4"/>
<feature type="region of interest" description="Disordered" evidence="8">
    <location>
        <begin position="434"/>
        <end position="471"/>
    </location>
</feature>
<evidence type="ECO:0000256" key="1">
    <source>
        <dbReference type="ARBA" id="ARBA00004496"/>
    </source>
</evidence>
<dbReference type="GO" id="GO:0005737">
    <property type="term" value="C:cytoplasm"/>
    <property type="evidence" value="ECO:0007669"/>
    <property type="project" value="UniProtKB-SubCell"/>
</dbReference>
<keyword evidence="3" id="KW-0963">Cytoplasm</keyword>
<keyword evidence="11" id="KW-1185">Reference proteome</keyword>
<dbReference type="PANTHER" id="PTHR47442:SF1">
    <property type="entry name" value="MYND-TYPE ZINC FINGER PROTEIN MUB1"/>
    <property type="match status" value="1"/>
</dbReference>
<sequence>MRDSNYSFPAQNRVCVSITAQLYDRRALDTASMLPLLHSLTHLTYLTSTSPRIRDILVIDGGLERLLEILQESALPRSATSPIADWYSLRGPHTAAVINHQQQISLRHSLAFQCVVNIGVRGSEMVRTRVVQSGALDVVAQIMEVWLQGKGMSIHSGPLGSQIAVDRAAAGLQHPWYQSSRSRDRHRERERERERYRETRHTSGAEASRSRNSPPLFPEHRSHTRQPMGSSPHGLPPGRVITKESLERSMVPQDEPSPTDIIVNMLTLEQRASITRINAVARLTGIDRGNLDGGLVPSGFIFVEERPSSRLPPREMPVRPTRVPVPEIRPEEQLRAMSMTPESVAEGEDDVSMDSSGEQTEPAPVVPMVLSRSGTITSPERRDVPPPRQGEQPIVIEQPTPRAAVPTLPAMGINIRPRSIRTPSHETSMRALQEEAGGSPFASGSNSTLSSLNDQAGPFAGPSLTPSESRTREPVEALNGLVEVDVEARTQAEVDLAMGAPPGAPGATQTPRIAEMTPRQTHRNNTLPATTIAGTDMTGMEDRHETTAFAAVIAAGAPRGFSDLSDLVNVIETTTPTGEVTYNDDTILLCLQLLAYLSKYPHVRAAFHHPRRPMHPDCDIPDGIDLPERPALSRSNNMFSLVERFTFRPSGPDPEMQKLPADIQYWAGVIMRNACRKDDAHGGIRQCANVNCGKWEKITREFAKCRRCRKAKYCSKECQSKAWQEGHRFW</sequence>
<evidence type="ECO:0000256" key="7">
    <source>
        <dbReference type="PROSITE-ProRule" id="PRU00134"/>
    </source>
</evidence>
<dbReference type="GO" id="GO:1990304">
    <property type="term" value="C:MUB1-RAD6-UBR2 ubiquitin ligase complex"/>
    <property type="evidence" value="ECO:0007669"/>
    <property type="project" value="TreeGrafter"/>
</dbReference>
<feature type="region of interest" description="Disordered" evidence="8">
    <location>
        <begin position="338"/>
        <end position="362"/>
    </location>
</feature>
<dbReference type="GO" id="GO:0008270">
    <property type="term" value="F:zinc ion binding"/>
    <property type="evidence" value="ECO:0007669"/>
    <property type="project" value="UniProtKB-KW"/>
</dbReference>
<evidence type="ECO:0000256" key="2">
    <source>
        <dbReference type="ARBA" id="ARBA00010655"/>
    </source>
</evidence>
<comment type="similarity">
    <text evidence="2">Belongs to the MUB1/samB family.</text>
</comment>
<evidence type="ECO:0000256" key="4">
    <source>
        <dbReference type="ARBA" id="ARBA00022723"/>
    </source>
</evidence>
<comment type="caution">
    <text evidence="10">The sequence shown here is derived from an EMBL/GenBank/DDBJ whole genome shotgun (WGS) entry which is preliminary data.</text>
</comment>
<dbReference type="GO" id="GO:0007163">
    <property type="term" value="P:establishment or maintenance of cell polarity"/>
    <property type="evidence" value="ECO:0007669"/>
    <property type="project" value="TreeGrafter"/>
</dbReference>
<evidence type="ECO:0000313" key="10">
    <source>
        <dbReference type="EMBL" id="KAG7530266.1"/>
    </source>
</evidence>
<feature type="compositionally biased region" description="Basic and acidic residues" evidence="8">
    <location>
        <begin position="181"/>
        <end position="203"/>
    </location>
</feature>
<dbReference type="GO" id="GO:0006511">
    <property type="term" value="P:ubiquitin-dependent protein catabolic process"/>
    <property type="evidence" value="ECO:0007669"/>
    <property type="project" value="TreeGrafter"/>
</dbReference>
<gene>
    <name evidence="10" type="ORF">FFLO_05151</name>
</gene>
<reference evidence="10" key="1">
    <citation type="submission" date="2020-04" db="EMBL/GenBank/DDBJ databases">
        <title>Analysis of mating type loci in Filobasidium floriforme.</title>
        <authorList>
            <person name="Nowrousian M."/>
        </authorList>
    </citation>
    <scope>NUCLEOTIDE SEQUENCE</scope>
    <source>
        <strain evidence="10">CBS 6242</strain>
    </source>
</reference>
<name>A0A8K0JHF4_9TREE</name>
<keyword evidence="5 7" id="KW-0863">Zinc-finger</keyword>
<dbReference type="PANTHER" id="PTHR47442">
    <property type="entry name" value="MYND-TYPE ZINC FINGER PROTEIN MUB1"/>
    <property type="match status" value="1"/>
</dbReference>
<feature type="region of interest" description="Disordered" evidence="8">
    <location>
        <begin position="175"/>
        <end position="240"/>
    </location>
</feature>
<evidence type="ECO:0000313" key="11">
    <source>
        <dbReference type="Proteomes" id="UP000812966"/>
    </source>
</evidence>
<feature type="compositionally biased region" description="Polar residues" evidence="8">
    <location>
        <begin position="442"/>
        <end position="454"/>
    </location>
</feature>
<dbReference type="InterPro" id="IPR002893">
    <property type="entry name" value="Znf_MYND"/>
</dbReference>